<comment type="subcellular location">
    <subcellularLocation>
        <location evidence="1">Nucleus</location>
    </subcellularLocation>
</comment>
<dbReference type="STRING" id="6205.A0A0R3XCB1"/>
<evidence type="ECO:0000256" key="4">
    <source>
        <dbReference type="ARBA" id="ARBA00022833"/>
    </source>
</evidence>
<evidence type="ECO:0000256" key="6">
    <source>
        <dbReference type="SAM" id="Coils"/>
    </source>
</evidence>
<dbReference type="InterPro" id="IPR006568">
    <property type="entry name" value="PSP_pro-rich"/>
</dbReference>
<dbReference type="SMART" id="SM00581">
    <property type="entry name" value="PSP"/>
    <property type="match status" value="1"/>
</dbReference>
<evidence type="ECO:0000256" key="5">
    <source>
        <dbReference type="ARBA" id="ARBA00023242"/>
    </source>
</evidence>
<keyword evidence="4" id="KW-0862">Zinc</keyword>
<name>A0A0R3XCB1_HYDTA</name>
<keyword evidence="6" id="KW-0175">Coiled coil</keyword>
<sequence>LCSSAALATLSQVLEMDPPFVLDTGGAGRIPSDSPIIYCSSKPCFGDSEEEVIASSKSVTPRKFRRIAASKRYHENEKFAKIKPGCISPELREALHISHHDIPLHIYRMRSMGYPPGWLRKAKVERLPLFDGELELDSSLEDLNDLEGERQRLLSEINALKNSLSPISGPSKLKEECKELSEGCANYNRSTFPRKAPESGGMDADRISLNTEHASFNGKSCASMLISLQVKI</sequence>
<proteinExistence type="predicted"/>
<evidence type="ECO:0000256" key="2">
    <source>
        <dbReference type="ARBA" id="ARBA00022723"/>
    </source>
</evidence>
<evidence type="ECO:0000313" key="8">
    <source>
        <dbReference type="WBParaSite" id="TTAC_0001118801-mRNA-1"/>
    </source>
</evidence>
<reference evidence="8" key="1">
    <citation type="submission" date="2017-02" db="UniProtKB">
        <authorList>
            <consortium name="WormBaseParasite"/>
        </authorList>
    </citation>
    <scope>IDENTIFICATION</scope>
</reference>
<dbReference type="GO" id="GO:0008270">
    <property type="term" value="F:zinc ion binding"/>
    <property type="evidence" value="ECO:0007669"/>
    <property type="project" value="UniProtKB-KW"/>
</dbReference>
<keyword evidence="3" id="KW-0863">Zinc-finger</keyword>
<dbReference type="InterPro" id="IPR052115">
    <property type="entry name" value="NEXT_complex_subunit_ZCCHC8"/>
</dbReference>
<feature type="domain" description="PSP proline-rich" evidence="7">
    <location>
        <begin position="79"/>
        <end position="131"/>
    </location>
</feature>
<protein>
    <submittedName>
        <fullName evidence="8">PSP domain-containing protein</fullName>
    </submittedName>
</protein>
<dbReference type="GO" id="GO:0071013">
    <property type="term" value="C:catalytic step 2 spliceosome"/>
    <property type="evidence" value="ECO:0007669"/>
    <property type="project" value="TreeGrafter"/>
</dbReference>
<organism evidence="8">
    <name type="scientific">Hydatigena taeniaeformis</name>
    <name type="common">Feline tapeworm</name>
    <name type="synonym">Taenia taeniaeformis</name>
    <dbReference type="NCBI Taxonomy" id="6205"/>
    <lineage>
        <taxon>Eukaryota</taxon>
        <taxon>Metazoa</taxon>
        <taxon>Spiralia</taxon>
        <taxon>Lophotrochozoa</taxon>
        <taxon>Platyhelminthes</taxon>
        <taxon>Cestoda</taxon>
        <taxon>Eucestoda</taxon>
        <taxon>Cyclophyllidea</taxon>
        <taxon>Taeniidae</taxon>
        <taxon>Hydatigera</taxon>
    </lineage>
</organism>
<dbReference type="PANTHER" id="PTHR13316:SF0">
    <property type="entry name" value="ZINC FINGER CCHC DOMAIN-CONTAINING PROTEIN 8"/>
    <property type="match status" value="1"/>
</dbReference>
<keyword evidence="2" id="KW-0479">Metal-binding</keyword>
<dbReference type="GO" id="GO:0003723">
    <property type="term" value="F:RNA binding"/>
    <property type="evidence" value="ECO:0007669"/>
    <property type="project" value="TreeGrafter"/>
</dbReference>
<keyword evidence="5" id="KW-0539">Nucleus</keyword>
<evidence type="ECO:0000259" key="7">
    <source>
        <dbReference type="SMART" id="SM00581"/>
    </source>
</evidence>
<accession>A0A0R3XCB1</accession>
<feature type="coiled-coil region" evidence="6">
    <location>
        <begin position="136"/>
        <end position="163"/>
    </location>
</feature>
<evidence type="ECO:0000256" key="3">
    <source>
        <dbReference type="ARBA" id="ARBA00022771"/>
    </source>
</evidence>
<evidence type="ECO:0000256" key="1">
    <source>
        <dbReference type="ARBA" id="ARBA00004123"/>
    </source>
</evidence>
<dbReference type="PANTHER" id="PTHR13316">
    <property type="entry name" value="ZINC FINGER, CCHC DOMAIN CONTAINING 8"/>
    <property type="match status" value="1"/>
</dbReference>
<dbReference type="Pfam" id="PF04046">
    <property type="entry name" value="PSP"/>
    <property type="match status" value="1"/>
</dbReference>
<dbReference type="WBParaSite" id="TTAC_0001118801-mRNA-1">
    <property type="protein sequence ID" value="TTAC_0001118801-mRNA-1"/>
    <property type="gene ID" value="TTAC_0001118801"/>
</dbReference>
<dbReference type="AlphaFoldDB" id="A0A0R3XCB1"/>